<comment type="caution">
    <text evidence="2">The sequence shown here is derived from an EMBL/GenBank/DDBJ whole genome shotgun (WGS) entry which is preliminary data.</text>
</comment>
<keyword evidence="1" id="KW-0732">Signal</keyword>
<evidence type="ECO:0000313" key="3">
    <source>
        <dbReference type="EMBL" id="CAF4185957.1"/>
    </source>
</evidence>
<evidence type="ECO:0000313" key="4">
    <source>
        <dbReference type="Proteomes" id="UP000663829"/>
    </source>
</evidence>
<proteinExistence type="predicted"/>
<protein>
    <submittedName>
        <fullName evidence="2">Uncharacterized protein</fullName>
    </submittedName>
</protein>
<sequence length="253" mass="28238">MYLSYLFLSPFLLVCCTILSVHAVNLDEKCDKSVLCTVPHSICSNSTCVCDTPYYLPCNINECKLNAIKFRYAGEECRVNENCLEFSKCVNKICVCDANYSNQERGLCRKSFNIACAKHEECLSGYCSTTCKCAPGYVIDGNKCKLRVLDIYSNFEDAKKANSLCEADEQCQPLNSNCSPESNTTDRFCKCITGYNADYKKQQCDPTRSEQLSPLYSSEIFEGECVACKDPNAICTRVGNGIPKIMIFTEKAS</sequence>
<dbReference type="OrthoDB" id="504708at2759"/>
<evidence type="ECO:0000256" key="1">
    <source>
        <dbReference type="SAM" id="SignalP"/>
    </source>
</evidence>
<dbReference type="Proteomes" id="UP000663829">
    <property type="component" value="Unassembled WGS sequence"/>
</dbReference>
<name>A0A815FZ97_9BILA</name>
<feature type="chain" id="PRO_5035604869" evidence="1">
    <location>
        <begin position="24"/>
        <end position="253"/>
    </location>
</feature>
<accession>A0A815FZ97</accession>
<organism evidence="2 4">
    <name type="scientific">Didymodactylos carnosus</name>
    <dbReference type="NCBI Taxonomy" id="1234261"/>
    <lineage>
        <taxon>Eukaryota</taxon>
        <taxon>Metazoa</taxon>
        <taxon>Spiralia</taxon>
        <taxon>Gnathifera</taxon>
        <taxon>Rotifera</taxon>
        <taxon>Eurotatoria</taxon>
        <taxon>Bdelloidea</taxon>
        <taxon>Philodinida</taxon>
        <taxon>Philodinidae</taxon>
        <taxon>Didymodactylos</taxon>
    </lineage>
</organism>
<gene>
    <name evidence="2" type="ORF">GPM918_LOCUS29991</name>
    <name evidence="3" type="ORF">SRO942_LOCUS30589</name>
</gene>
<feature type="signal peptide" evidence="1">
    <location>
        <begin position="1"/>
        <end position="23"/>
    </location>
</feature>
<dbReference type="AlphaFoldDB" id="A0A815FZ97"/>
<dbReference type="Proteomes" id="UP000681722">
    <property type="component" value="Unassembled WGS sequence"/>
</dbReference>
<reference evidence="2" key="1">
    <citation type="submission" date="2021-02" db="EMBL/GenBank/DDBJ databases">
        <authorList>
            <person name="Nowell W R."/>
        </authorList>
    </citation>
    <scope>NUCLEOTIDE SEQUENCE</scope>
</reference>
<keyword evidence="4" id="KW-1185">Reference proteome</keyword>
<dbReference type="EMBL" id="CAJNOQ010013943">
    <property type="protein sequence ID" value="CAF1331901.1"/>
    <property type="molecule type" value="Genomic_DNA"/>
</dbReference>
<dbReference type="EMBL" id="CAJOBC010053604">
    <property type="protein sequence ID" value="CAF4185957.1"/>
    <property type="molecule type" value="Genomic_DNA"/>
</dbReference>
<evidence type="ECO:0000313" key="2">
    <source>
        <dbReference type="EMBL" id="CAF1331901.1"/>
    </source>
</evidence>